<dbReference type="InterPro" id="IPR014284">
    <property type="entry name" value="RNA_pol_sigma-70_dom"/>
</dbReference>
<comment type="subunit">
    <text evidence="6">Interacts with RsgI.</text>
</comment>
<dbReference type="GO" id="GO:0006352">
    <property type="term" value="P:DNA-templated transcription initiation"/>
    <property type="evidence" value="ECO:0007669"/>
    <property type="project" value="UniProtKB-UniRule"/>
</dbReference>
<keyword evidence="6" id="KW-0346">Stress response</keyword>
<dbReference type="InterPro" id="IPR007627">
    <property type="entry name" value="RNA_pol_sigma70_r2"/>
</dbReference>
<evidence type="ECO:0000256" key="1">
    <source>
        <dbReference type="ARBA" id="ARBA00022490"/>
    </source>
</evidence>
<evidence type="ECO:0000313" key="8">
    <source>
        <dbReference type="EMBL" id="MBB6731075.1"/>
    </source>
</evidence>
<keyword evidence="3 6" id="KW-0731">Sigma factor</keyword>
<comment type="caution">
    <text evidence="8">The sequence shown here is derived from an EMBL/GenBank/DDBJ whole genome shotgun (WGS) entry which is preliminary data.</text>
</comment>
<dbReference type="Gene3D" id="1.10.1740.10">
    <property type="match status" value="1"/>
</dbReference>
<evidence type="ECO:0000259" key="7">
    <source>
        <dbReference type="Pfam" id="PF04542"/>
    </source>
</evidence>
<proteinExistence type="inferred from homology"/>
<keyword evidence="2 6" id="KW-0805">Transcription regulation</keyword>
<keyword evidence="1 6" id="KW-0963">Cytoplasm</keyword>
<name>A0A7X0SJD7_9BACL</name>
<keyword evidence="5 6" id="KW-0804">Transcription</keyword>
<evidence type="ECO:0000256" key="6">
    <source>
        <dbReference type="HAMAP-Rule" id="MF_02064"/>
    </source>
</evidence>
<dbReference type="GO" id="GO:0016987">
    <property type="term" value="F:sigma factor activity"/>
    <property type="evidence" value="ECO:0007669"/>
    <property type="project" value="UniProtKB-UniRule"/>
</dbReference>
<protein>
    <recommendedName>
        <fullName evidence="6">RNA polymerase sigma factor SigI</fullName>
    </recommendedName>
</protein>
<dbReference type="NCBIfam" id="TIGR02895">
    <property type="entry name" value="spore_sigI"/>
    <property type="match status" value="1"/>
</dbReference>
<dbReference type="InterPro" id="IPR013325">
    <property type="entry name" value="RNA_pol_sigma_r2"/>
</dbReference>
<dbReference type="EMBL" id="JACJVO010000009">
    <property type="protein sequence ID" value="MBB6731075.1"/>
    <property type="molecule type" value="Genomic_DNA"/>
</dbReference>
<feature type="DNA-binding region" description="H-T-H motif" evidence="6">
    <location>
        <begin position="217"/>
        <end position="236"/>
    </location>
</feature>
<evidence type="ECO:0000256" key="4">
    <source>
        <dbReference type="ARBA" id="ARBA00023125"/>
    </source>
</evidence>
<feature type="short sequence motif" description="Polymerase core binding" evidence="6">
    <location>
        <begin position="70"/>
        <end position="83"/>
    </location>
</feature>
<comment type="subcellular location">
    <subcellularLocation>
        <location evidence="6">Cytoplasm</location>
    </subcellularLocation>
</comment>
<reference evidence="8 9" key="1">
    <citation type="submission" date="2020-08" db="EMBL/GenBank/DDBJ databases">
        <title>Cohnella phylogeny.</title>
        <authorList>
            <person name="Dunlap C."/>
        </authorList>
    </citation>
    <scope>NUCLEOTIDE SEQUENCE [LARGE SCALE GENOMIC DNA]</scope>
    <source>
        <strain evidence="8 9">CBP 2801</strain>
    </source>
</reference>
<evidence type="ECO:0000256" key="2">
    <source>
        <dbReference type="ARBA" id="ARBA00023015"/>
    </source>
</evidence>
<accession>A0A7X0SJD7</accession>
<dbReference type="SUPFAM" id="SSF88946">
    <property type="entry name" value="Sigma2 domain of RNA polymerase sigma factors"/>
    <property type="match status" value="1"/>
</dbReference>
<dbReference type="InterPro" id="IPR014244">
    <property type="entry name" value="RNA_pol_sigma-I"/>
</dbReference>
<dbReference type="Proteomes" id="UP000564644">
    <property type="component" value="Unassembled WGS sequence"/>
</dbReference>
<comment type="activity regulation">
    <text evidence="6">Negatively regulated by the anti-sigma-I factor RsgI.</text>
</comment>
<dbReference type="PIRSF" id="PIRSF038953">
    <property type="entry name" value="SigI"/>
    <property type="match status" value="1"/>
</dbReference>
<dbReference type="Pfam" id="PF04542">
    <property type="entry name" value="Sigma70_r2"/>
    <property type="match status" value="1"/>
</dbReference>
<dbReference type="AlphaFoldDB" id="A0A7X0SJD7"/>
<evidence type="ECO:0000256" key="5">
    <source>
        <dbReference type="ARBA" id="ARBA00023163"/>
    </source>
</evidence>
<feature type="domain" description="RNA polymerase sigma-70 region 2" evidence="7">
    <location>
        <begin position="45"/>
        <end position="115"/>
    </location>
</feature>
<sequence>MLLLLWRKWTGQGGAAPAADHEARTPEEVVAAIQQGDEALRNDWIRQYQPFIAKTASRFGKRYIDPSRDEEFSIALAAFDEAIGSYSPEGGSSFLGFAGQVIQRRLIDYARKERRHLTAVPYSALQPQDDEAGSVLAKLEAKEALTVYSRERTAEERKEEIASLQAELAPFGVSFYDLSEQSPKHHDSREMLLGIGARLAQNAALFGMLVKKRQLPLKELSELEQVSRKTLERHRKYIIAVTLIAGGPYPILREYIRVSAAKQEGESS</sequence>
<comment type="function">
    <text evidence="6">Sigma factors are initiation factors that promote the attachment of RNA polymerase to specific initiation sites and are then released.</text>
</comment>
<dbReference type="HAMAP" id="MF_02064">
    <property type="entry name" value="Sigma70_SigI"/>
    <property type="match status" value="1"/>
</dbReference>
<organism evidence="8 9">
    <name type="scientific">Cohnella zeiphila</name>
    <dbReference type="NCBI Taxonomy" id="2761120"/>
    <lineage>
        <taxon>Bacteria</taxon>
        <taxon>Bacillati</taxon>
        <taxon>Bacillota</taxon>
        <taxon>Bacilli</taxon>
        <taxon>Bacillales</taxon>
        <taxon>Paenibacillaceae</taxon>
        <taxon>Cohnella</taxon>
    </lineage>
</organism>
<dbReference type="GO" id="GO:0003677">
    <property type="term" value="F:DNA binding"/>
    <property type="evidence" value="ECO:0007669"/>
    <property type="project" value="UniProtKB-UniRule"/>
</dbReference>
<keyword evidence="9" id="KW-1185">Reference proteome</keyword>
<dbReference type="GO" id="GO:0005737">
    <property type="term" value="C:cytoplasm"/>
    <property type="evidence" value="ECO:0007669"/>
    <property type="project" value="UniProtKB-SubCell"/>
</dbReference>
<gene>
    <name evidence="6 8" type="primary">sigI</name>
    <name evidence="8" type="ORF">H7C18_09175</name>
</gene>
<keyword evidence="4 6" id="KW-0238">DNA-binding</keyword>
<evidence type="ECO:0000256" key="3">
    <source>
        <dbReference type="ARBA" id="ARBA00023082"/>
    </source>
</evidence>
<evidence type="ECO:0000313" key="9">
    <source>
        <dbReference type="Proteomes" id="UP000564644"/>
    </source>
</evidence>
<dbReference type="NCBIfam" id="TIGR02937">
    <property type="entry name" value="sigma70-ECF"/>
    <property type="match status" value="1"/>
</dbReference>
<comment type="similarity">
    <text evidence="6">Belongs to the sigma-70 factor family. SigI subfamily.</text>
</comment>